<dbReference type="AlphaFoldDB" id="A0A9D1YWS7"/>
<comment type="caution">
    <text evidence="4">The sequence shown here is derived from an EMBL/GenBank/DDBJ whole genome shotgun (WGS) entry which is preliminary data.</text>
</comment>
<reference evidence="4" key="1">
    <citation type="journal article" date="2021" name="PeerJ">
        <title>Extensive microbial diversity within the chicken gut microbiome revealed by metagenomics and culture.</title>
        <authorList>
            <person name="Gilroy R."/>
            <person name="Ravi A."/>
            <person name="Getino M."/>
            <person name="Pursley I."/>
            <person name="Horton D.L."/>
            <person name="Alikhan N.F."/>
            <person name="Baker D."/>
            <person name="Gharbi K."/>
            <person name="Hall N."/>
            <person name="Watson M."/>
            <person name="Adriaenssens E.M."/>
            <person name="Foster-Nyarko E."/>
            <person name="Jarju S."/>
            <person name="Secka A."/>
            <person name="Antonio M."/>
            <person name="Oren A."/>
            <person name="Chaudhuri R.R."/>
            <person name="La Ragione R."/>
            <person name="Hildebrand F."/>
            <person name="Pallen M.J."/>
        </authorList>
    </citation>
    <scope>NUCLEOTIDE SEQUENCE</scope>
    <source>
        <strain evidence="4">ChiGjej1B1-98</strain>
    </source>
</reference>
<feature type="domain" description="Thioester" evidence="2">
    <location>
        <begin position="85"/>
        <end position="198"/>
    </location>
</feature>
<keyword evidence="1" id="KW-0732">Signal</keyword>
<gene>
    <name evidence="4" type="ORF">H9830_12985</name>
</gene>
<name>A0A9D1YWS7_9MICO</name>
<dbReference type="NCBIfam" id="TIGR03934">
    <property type="entry name" value="TQXA_dom"/>
    <property type="match status" value="1"/>
</dbReference>
<feature type="non-terminal residue" evidence="4">
    <location>
        <position position="854"/>
    </location>
</feature>
<feature type="domain" description="T-Q ester bond containing" evidence="3">
    <location>
        <begin position="330"/>
        <end position="447"/>
    </location>
</feature>
<evidence type="ECO:0000313" key="4">
    <source>
        <dbReference type="EMBL" id="HIY67178.1"/>
    </source>
</evidence>
<dbReference type="Pfam" id="PF18202">
    <property type="entry name" value="TQ"/>
    <property type="match status" value="5"/>
</dbReference>
<accession>A0A9D1YWS7</accession>
<dbReference type="Gene3D" id="1.10.150.480">
    <property type="match status" value="1"/>
</dbReference>
<evidence type="ECO:0000256" key="1">
    <source>
        <dbReference type="SAM" id="SignalP"/>
    </source>
</evidence>
<feature type="domain" description="T-Q ester bond containing" evidence="3">
    <location>
        <begin position="803"/>
        <end position="848"/>
    </location>
</feature>
<organism evidence="4 5">
    <name type="scientific">Candidatus Agrococcus pullicola</name>
    <dbReference type="NCBI Taxonomy" id="2838429"/>
    <lineage>
        <taxon>Bacteria</taxon>
        <taxon>Bacillati</taxon>
        <taxon>Actinomycetota</taxon>
        <taxon>Actinomycetes</taxon>
        <taxon>Micrococcales</taxon>
        <taxon>Microbacteriaceae</taxon>
        <taxon>Agrococcus</taxon>
    </lineage>
</organism>
<feature type="chain" id="PRO_5039249497" evidence="1">
    <location>
        <begin position="38"/>
        <end position="854"/>
    </location>
</feature>
<feature type="domain" description="T-Q ester bond containing" evidence="3">
    <location>
        <begin position="567"/>
        <end position="683"/>
    </location>
</feature>
<dbReference type="InterPro" id="IPR041100">
    <property type="entry name" value="TQ"/>
</dbReference>
<dbReference type="EMBL" id="DXDC01000392">
    <property type="protein sequence ID" value="HIY67178.1"/>
    <property type="molecule type" value="Genomic_DNA"/>
</dbReference>
<evidence type="ECO:0000259" key="3">
    <source>
        <dbReference type="Pfam" id="PF18202"/>
    </source>
</evidence>
<dbReference type="NCBIfam" id="NF033903">
    <property type="entry name" value="VaFE_rpt"/>
    <property type="match status" value="5"/>
</dbReference>
<dbReference type="Pfam" id="PF08341">
    <property type="entry name" value="TED"/>
    <property type="match status" value="1"/>
</dbReference>
<proteinExistence type="predicted"/>
<reference evidence="4" key="2">
    <citation type="submission" date="2021-04" db="EMBL/GenBank/DDBJ databases">
        <authorList>
            <person name="Gilroy R."/>
        </authorList>
    </citation>
    <scope>NUCLEOTIDE SEQUENCE</scope>
    <source>
        <strain evidence="4">ChiGjej1B1-98</strain>
    </source>
</reference>
<evidence type="ECO:0000259" key="2">
    <source>
        <dbReference type="Pfam" id="PF08341"/>
    </source>
</evidence>
<dbReference type="InterPro" id="IPR023849">
    <property type="entry name" value="TQXA_dom"/>
</dbReference>
<dbReference type="Proteomes" id="UP000824005">
    <property type="component" value="Unassembled WGS sequence"/>
</dbReference>
<protein>
    <submittedName>
        <fullName evidence="4">VaFE repeat-containing surface-anchored protein</fullName>
    </submittedName>
</protein>
<dbReference type="Gene3D" id="2.60.40.3930">
    <property type="match status" value="4"/>
</dbReference>
<feature type="domain" description="T-Q ester bond containing" evidence="3">
    <location>
        <begin position="450"/>
        <end position="565"/>
    </location>
</feature>
<sequence length="854" mass="90578">MLDTRLRKPKTLLGSLVAAMLAVVLSVGMLGAPNANATPEFPPGYPVIGQSGDAASGHTVIGADEGSTATRLFPVWTGPDALQLAYCVELRVSAQFGVPGHVGGWDSFPGTNNFAESQEVRERVAWMVYNSYPLVSLEEFSAITGISDVTEQEAISGTQSAIWHLTDDFEFAGLAGNHSPDSVARVQAVYDFMLSDVNTGRPETSGPVIEMTVPSGEGTAGQLVGPIVIDASEATVAVDLETDVDAPIALVDSQGSPVDLAAAPTGVELFLDIPLDAPAGSVTLSGTVTGPETTGLLVSNTSPRNQTFMIARSGQTTREATAAVSWAAKPRIGTTALDAEDGDKYLDPTGEVTVIDTVAYAGLIPGEEYELQGELMIRGDGDVAIPTGITASKTFVPSSPEGEETLSFTIDAGDLVGEVIVVFEELFHGGISVAAHADIKDRGQTVYRPFIGTTAVSDDGSKLLPETGEAVIVDTVNFAGLHVGETYRLEGELMARDEDGNAQATGITAEEEFTPTTSSGTVDLTFTVADGQLDGETIVVFERLFHGETLIAEHTDIEDEFQTVYRPRIGTSADDGNGSDYLDPEGDVTVVDLVSYSGLEPGHEYTVEGELMIWNADDEAVPTGITASETFTPEHPSGSVELRFSIPASELVGEVIVVFEELYRDDVLIAAHADITDRHQTVYRPDLGTTAVDGEDGDHFLPEFGEATVIDTVSYSGLHVGQTYTIEGELMLRTDDGGQPTGITNSIAFVPEEPNGEIELTFTIPKGELLGAVIVVFEYLSMGGVQVAAHADIEDEGQTVYRPEIDTYAYNLRTGEQLLDPEGATLRDDLSYWGLEPGLTYVARGEVMLHETGE</sequence>
<dbReference type="InterPro" id="IPR013552">
    <property type="entry name" value="Thioester_dom"/>
</dbReference>
<evidence type="ECO:0000313" key="5">
    <source>
        <dbReference type="Proteomes" id="UP000824005"/>
    </source>
</evidence>
<feature type="signal peptide" evidence="1">
    <location>
        <begin position="1"/>
        <end position="37"/>
    </location>
</feature>
<feature type="domain" description="T-Q ester bond containing" evidence="3">
    <location>
        <begin position="685"/>
        <end position="801"/>
    </location>
</feature>